<keyword evidence="3" id="KW-1185">Reference proteome</keyword>
<dbReference type="InterPro" id="IPR031306">
    <property type="entry name" value="CcdC"/>
</dbReference>
<dbReference type="InterPro" id="IPR058247">
    <property type="entry name" value="DUF1453"/>
</dbReference>
<protein>
    <submittedName>
        <fullName evidence="2">Cytochrome c biogenesis protein CcdC</fullName>
    </submittedName>
</protein>
<keyword evidence="1" id="KW-0472">Membrane</keyword>
<evidence type="ECO:0000256" key="1">
    <source>
        <dbReference type="SAM" id="Phobius"/>
    </source>
</evidence>
<comment type="caution">
    <text evidence="2">The sequence shown here is derived from an EMBL/GenBank/DDBJ whole genome shotgun (WGS) entry which is preliminary data.</text>
</comment>
<dbReference type="PANTHER" id="PTHR39164">
    <property type="entry name" value="PROTEIN CCDC"/>
    <property type="match status" value="1"/>
</dbReference>
<sequence>MNLGSLNIQTTATIGVICMAVLSIFIRLKAGSRPVTAKKIMIPPLGMSTGFLMFAVPLVRISWEMALVAFLVGACLFSVPLILTTRFQITDGQVYMKRSKWFAFILIGLLIIRLALHNIVEQYISIPQTGAVFFLLAFGMILPWRLAMFRQYSQLLAHKDRPASMS</sequence>
<proteinExistence type="predicted"/>
<evidence type="ECO:0000313" key="2">
    <source>
        <dbReference type="EMBL" id="TBL78627.1"/>
    </source>
</evidence>
<keyword evidence="1" id="KW-1133">Transmembrane helix</keyword>
<keyword evidence="1" id="KW-0812">Transmembrane</keyword>
<dbReference type="PIRSF" id="PIRSF021441">
    <property type="entry name" value="DUF1453"/>
    <property type="match status" value="1"/>
</dbReference>
<feature type="transmembrane region" description="Helical" evidence="1">
    <location>
        <begin position="101"/>
        <end position="120"/>
    </location>
</feature>
<feature type="transmembrane region" description="Helical" evidence="1">
    <location>
        <begin position="6"/>
        <end position="28"/>
    </location>
</feature>
<dbReference type="Proteomes" id="UP000293142">
    <property type="component" value="Unassembled WGS sequence"/>
</dbReference>
<organism evidence="2 3">
    <name type="scientific">Paenibacillus thalictri</name>
    <dbReference type="NCBI Taxonomy" id="2527873"/>
    <lineage>
        <taxon>Bacteria</taxon>
        <taxon>Bacillati</taxon>
        <taxon>Bacillota</taxon>
        <taxon>Bacilli</taxon>
        <taxon>Bacillales</taxon>
        <taxon>Paenibacillaceae</taxon>
        <taxon>Paenibacillus</taxon>
    </lineage>
</organism>
<feature type="transmembrane region" description="Helical" evidence="1">
    <location>
        <begin position="65"/>
        <end position="89"/>
    </location>
</feature>
<dbReference type="AlphaFoldDB" id="A0A4Q9DTT9"/>
<dbReference type="Pfam" id="PF07301">
    <property type="entry name" value="DUF1453"/>
    <property type="match status" value="1"/>
</dbReference>
<dbReference type="OrthoDB" id="120091at2"/>
<feature type="transmembrane region" description="Helical" evidence="1">
    <location>
        <begin position="40"/>
        <end position="59"/>
    </location>
</feature>
<dbReference type="PANTHER" id="PTHR39164:SF1">
    <property type="entry name" value="PROTEIN CCDC"/>
    <property type="match status" value="1"/>
</dbReference>
<evidence type="ECO:0000313" key="3">
    <source>
        <dbReference type="Proteomes" id="UP000293142"/>
    </source>
</evidence>
<feature type="transmembrane region" description="Helical" evidence="1">
    <location>
        <begin position="126"/>
        <end position="146"/>
    </location>
</feature>
<dbReference type="EMBL" id="SIRE01000009">
    <property type="protein sequence ID" value="TBL78627.1"/>
    <property type="molecule type" value="Genomic_DNA"/>
</dbReference>
<accession>A0A4Q9DTT9</accession>
<reference evidence="2 3" key="1">
    <citation type="submission" date="2019-02" db="EMBL/GenBank/DDBJ databases">
        <title>Paenibacillus sp. nov., isolated from surface-sterilized tissue of Thalictrum simplex L.</title>
        <authorList>
            <person name="Tuo L."/>
        </authorList>
    </citation>
    <scope>NUCLEOTIDE SEQUENCE [LARGE SCALE GENOMIC DNA]</scope>
    <source>
        <strain evidence="2 3">N2SHLJ1</strain>
    </source>
</reference>
<name>A0A4Q9DTT9_9BACL</name>
<gene>
    <name evidence="2" type="ORF">EYB31_14090</name>
</gene>
<dbReference type="RefSeq" id="WP_131013983.1">
    <property type="nucleotide sequence ID" value="NZ_SIRE01000009.1"/>
</dbReference>